<dbReference type="PIRSF" id="PIRSF026649">
    <property type="entry name" value="MsbB"/>
    <property type="match status" value="1"/>
</dbReference>
<dbReference type="InterPro" id="IPR004960">
    <property type="entry name" value="LipA_acyltrans"/>
</dbReference>
<dbReference type="STRING" id="658167.SAMN04488135_103268"/>
<protein>
    <submittedName>
        <fullName evidence="7">KDO2-lipid IV(A) lauroyltransferase</fullName>
    </submittedName>
</protein>
<dbReference type="Proteomes" id="UP000184226">
    <property type="component" value="Unassembled WGS sequence"/>
</dbReference>
<dbReference type="PANTHER" id="PTHR30606:SF9">
    <property type="entry name" value="LIPID A BIOSYNTHESIS LAUROYLTRANSFERASE"/>
    <property type="match status" value="1"/>
</dbReference>
<dbReference type="RefSeq" id="WP_073102439.1">
    <property type="nucleotide sequence ID" value="NZ_FQXE01000003.1"/>
</dbReference>
<evidence type="ECO:0000313" key="7">
    <source>
        <dbReference type="EMBL" id="SHH45629.1"/>
    </source>
</evidence>
<dbReference type="GO" id="GO:0009247">
    <property type="term" value="P:glycolipid biosynthetic process"/>
    <property type="evidence" value="ECO:0007669"/>
    <property type="project" value="UniProtKB-ARBA"/>
</dbReference>
<dbReference type="PANTHER" id="PTHR30606">
    <property type="entry name" value="LIPID A BIOSYNTHESIS LAUROYL ACYLTRANSFERASE"/>
    <property type="match status" value="1"/>
</dbReference>
<keyword evidence="3" id="KW-0997">Cell inner membrane</keyword>
<gene>
    <name evidence="7" type="ORF">SAMN04488135_103268</name>
</gene>
<evidence type="ECO:0000256" key="2">
    <source>
        <dbReference type="ARBA" id="ARBA00022475"/>
    </source>
</evidence>
<evidence type="ECO:0000256" key="3">
    <source>
        <dbReference type="ARBA" id="ARBA00022519"/>
    </source>
</evidence>
<evidence type="ECO:0000256" key="4">
    <source>
        <dbReference type="ARBA" id="ARBA00022679"/>
    </source>
</evidence>
<organism evidence="7 8">
    <name type="scientific">Pollutimonas bauzanensis</name>
    <dbReference type="NCBI Taxonomy" id="658167"/>
    <lineage>
        <taxon>Bacteria</taxon>
        <taxon>Pseudomonadati</taxon>
        <taxon>Pseudomonadota</taxon>
        <taxon>Betaproteobacteria</taxon>
        <taxon>Burkholderiales</taxon>
        <taxon>Alcaligenaceae</taxon>
        <taxon>Pollutimonas</taxon>
    </lineage>
</organism>
<sequence length="297" mass="33703">MTSNKKLSLLRSLFSYFGRSSLPTRQRWARALGWLAARLMRSRAHIVRTNLALCFPERSPQEREAWLRRHFDLLALSIVDRGLFWFGAPSAILAATPITGLEHLDGLLKARRRIILLAPHFIGLDAAATRLTMFLHESATMYTRQSSPAIDQLVREGRGRFNRVNLVSRHDGVRGLIRHLRNGIPVYYLPDMDFGVAGAAFIPFFNVPAATLLATAQIAKAWDAAVVPIISQLDAATGQYHVSVLPPLDDFPGEQTPEQATLRLNRLIEDWVRSDPPQYYWVHRRFKSRPEGEARLY</sequence>
<evidence type="ECO:0000256" key="5">
    <source>
        <dbReference type="ARBA" id="ARBA00023136"/>
    </source>
</evidence>
<dbReference type="OrthoDB" id="9803456at2"/>
<dbReference type="CDD" id="cd07984">
    <property type="entry name" value="LPLAT_LABLAT-like"/>
    <property type="match status" value="1"/>
</dbReference>
<keyword evidence="8" id="KW-1185">Reference proteome</keyword>
<keyword evidence="4 7" id="KW-0808">Transferase</keyword>
<reference evidence="7 8" key="1">
    <citation type="submission" date="2016-11" db="EMBL/GenBank/DDBJ databases">
        <authorList>
            <person name="Jaros S."/>
            <person name="Januszkiewicz K."/>
            <person name="Wedrychowicz H."/>
        </authorList>
    </citation>
    <scope>NUCLEOTIDE SEQUENCE [LARGE SCALE GENOMIC DNA]</scope>
    <source>
        <strain evidence="7 8">CGMCC 1.10190</strain>
    </source>
</reference>
<dbReference type="AlphaFoldDB" id="A0A1M5T4G3"/>
<evidence type="ECO:0000256" key="1">
    <source>
        <dbReference type="ARBA" id="ARBA00004533"/>
    </source>
</evidence>
<evidence type="ECO:0000256" key="6">
    <source>
        <dbReference type="ARBA" id="ARBA00023315"/>
    </source>
</evidence>
<accession>A0A1M5T4G3</accession>
<dbReference type="GO" id="GO:0005886">
    <property type="term" value="C:plasma membrane"/>
    <property type="evidence" value="ECO:0007669"/>
    <property type="project" value="UniProtKB-SubCell"/>
</dbReference>
<dbReference type="GO" id="GO:0016746">
    <property type="term" value="F:acyltransferase activity"/>
    <property type="evidence" value="ECO:0007669"/>
    <property type="project" value="UniProtKB-KW"/>
</dbReference>
<keyword evidence="2" id="KW-1003">Cell membrane</keyword>
<dbReference type="EMBL" id="FQXE01000003">
    <property type="protein sequence ID" value="SHH45629.1"/>
    <property type="molecule type" value="Genomic_DNA"/>
</dbReference>
<name>A0A1M5T4G3_9BURK</name>
<comment type="subcellular location">
    <subcellularLocation>
        <location evidence="1">Cell inner membrane</location>
    </subcellularLocation>
</comment>
<evidence type="ECO:0000313" key="8">
    <source>
        <dbReference type="Proteomes" id="UP000184226"/>
    </source>
</evidence>
<proteinExistence type="predicted"/>
<keyword evidence="5" id="KW-0472">Membrane</keyword>
<dbReference type="Pfam" id="PF03279">
    <property type="entry name" value="Lip_A_acyltrans"/>
    <property type="match status" value="1"/>
</dbReference>
<keyword evidence="6" id="KW-0012">Acyltransferase</keyword>